<dbReference type="Pfam" id="PF13432">
    <property type="entry name" value="TPR_16"/>
    <property type="match status" value="1"/>
</dbReference>
<comment type="caution">
    <text evidence="3">The sequence shown here is derived from an EMBL/GenBank/DDBJ whole genome shotgun (WGS) entry which is preliminary data.</text>
</comment>
<evidence type="ECO:0000256" key="2">
    <source>
        <dbReference type="SAM" id="MobiDB-lite"/>
    </source>
</evidence>
<keyword evidence="1" id="KW-0802">TPR repeat</keyword>
<dbReference type="PANTHER" id="PTHR44749">
    <property type="entry name" value="SUPPRESSOR OF RPS4-RLD 1"/>
    <property type="match status" value="1"/>
</dbReference>
<feature type="repeat" description="TPR" evidence="1">
    <location>
        <begin position="193"/>
        <end position="226"/>
    </location>
</feature>
<dbReference type="Pfam" id="PF13431">
    <property type="entry name" value="TPR_17"/>
    <property type="match status" value="1"/>
</dbReference>
<dbReference type="InterPro" id="IPR044650">
    <property type="entry name" value="SRFR1-like"/>
</dbReference>
<dbReference type="InterPro" id="IPR011990">
    <property type="entry name" value="TPR-like_helical_dom_sf"/>
</dbReference>
<organism evidence="3 4">
    <name type="scientific">Adiantum capillus-veneris</name>
    <name type="common">Maidenhair fern</name>
    <dbReference type="NCBI Taxonomy" id="13818"/>
    <lineage>
        <taxon>Eukaryota</taxon>
        <taxon>Viridiplantae</taxon>
        <taxon>Streptophyta</taxon>
        <taxon>Embryophyta</taxon>
        <taxon>Tracheophyta</taxon>
        <taxon>Polypodiopsida</taxon>
        <taxon>Polypodiidae</taxon>
        <taxon>Polypodiales</taxon>
        <taxon>Pteridineae</taxon>
        <taxon>Pteridaceae</taxon>
        <taxon>Vittarioideae</taxon>
        <taxon>Adiantum</taxon>
    </lineage>
</organism>
<feature type="repeat" description="TPR" evidence="1">
    <location>
        <begin position="227"/>
        <end position="260"/>
    </location>
</feature>
<feature type="region of interest" description="Disordered" evidence="2">
    <location>
        <begin position="145"/>
        <end position="183"/>
    </location>
</feature>
<proteinExistence type="predicted"/>
<feature type="repeat" description="TPR" evidence="1">
    <location>
        <begin position="329"/>
        <end position="362"/>
    </location>
</feature>
<reference evidence="3" key="1">
    <citation type="submission" date="2021-01" db="EMBL/GenBank/DDBJ databases">
        <title>Adiantum capillus-veneris genome.</title>
        <authorList>
            <person name="Fang Y."/>
            <person name="Liao Q."/>
        </authorList>
    </citation>
    <scope>NUCLEOTIDE SEQUENCE</scope>
    <source>
        <strain evidence="3">H3</strain>
        <tissue evidence="3">Leaf</tissue>
    </source>
</reference>
<dbReference type="PANTHER" id="PTHR44749:SF1">
    <property type="entry name" value="TETRATRICOPEPTIDE-LIKE HELICAL DOMAIN-CONTAINING PROTEIN"/>
    <property type="match status" value="1"/>
</dbReference>
<feature type="repeat" description="TPR" evidence="1">
    <location>
        <begin position="295"/>
        <end position="328"/>
    </location>
</feature>
<dbReference type="GO" id="GO:0045892">
    <property type="term" value="P:negative regulation of DNA-templated transcription"/>
    <property type="evidence" value="ECO:0007669"/>
    <property type="project" value="InterPro"/>
</dbReference>
<dbReference type="PROSITE" id="PS50293">
    <property type="entry name" value="TPR_REGION"/>
    <property type="match status" value="1"/>
</dbReference>
<name>A0A9D4UEJ5_ADICA</name>
<evidence type="ECO:0000313" key="4">
    <source>
        <dbReference type="Proteomes" id="UP000886520"/>
    </source>
</evidence>
<dbReference type="InterPro" id="IPR019734">
    <property type="entry name" value="TPR_rpt"/>
</dbReference>
<accession>A0A9D4UEJ5</accession>
<dbReference type="Gene3D" id="1.25.40.10">
    <property type="entry name" value="Tetratricopeptide repeat domain"/>
    <property type="match status" value="4"/>
</dbReference>
<dbReference type="SUPFAM" id="SSF48452">
    <property type="entry name" value="TPR-like"/>
    <property type="match status" value="3"/>
</dbReference>
<dbReference type="SMART" id="SM00028">
    <property type="entry name" value="TPR"/>
    <property type="match status" value="9"/>
</dbReference>
<feature type="repeat" description="TPR" evidence="1">
    <location>
        <begin position="363"/>
        <end position="396"/>
    </location>
</feature>
<evidence type="ECO:0008006" key="5">
    <source>
        <dbReference type="Google" id="ProtNLM"/>
    </source>
</evidence>
<feature type="repeat" description="TPR" evidence="1">
    <location>
        <begin position="261"/>
        <end position="294"/>
    </location>
</feature>
<dbReference type="AlphaFoldDB" id="A0A9D4UEJ5"/>
<dbReference type="Proteomes" id="UP000886520">
    <property type="component" value="Chromosome 18"/>
</dbReference>
<evidence type="ECO:0000256" key="1">
    <source>
        <dbReference type="PROSITE-ProRule" id="PRU00339"/>
    </source>
</evidence>
<gene>
    <name evidence="3" type="ORF">GOP47_0018488</name>
</gene>
<dbReference type="Pfam" id="PF13181">
    <property type="entry name" value="TPR_8"/>
    <property type="match status" value="1"/>
</dbReference>
<protein>
    <recommendedName>
        <fullName evidence="5">Suppressor of RPS4-RLD 1</fullName>
    </recommendedName>
</protein>
<keyword evidence="4" id="KW-1185">Reference proteome</keyword>
<evidence type="ECO:0000313" key="3">
    <source>
        <dbReference type="EMBL" id="KAI5065864.1"/>
    </source>
</evidence>
<dbReference type="OrthoDB" id="1926212at2759"/>
<feature type="compositionally biased region" description="Basic and acidic residues" evidence="2">
    <location>
        <begin position="163"/>
        <end position="180"/>
    </location>
</feature>
<sequence length="960" mass="106297">MAASDASLTQHELAQAYIAKEWSKAIKLLTSLLVQLPDSVELLCNRAFCHNKLELHKHAIKDCEKALKVNSAAFQAYIHKGHALVGLGKDQDALQVWKKGYETAVANAGSVELLLELHMLMMSIHKDSPMTKSGKENNADIAVPAVNKSASCSPPKTPPRQPMRSEEQPKASSRRDKDYQSFKTKRTTHVISLDLRLSRGIGMVNNGKYEQAVSIFDQVVRDSPDSVEALIGRGTAYAFQRNLDAAISDFSKALEINPETGEAWKRRGQAKAALGANAEAISDLSKALEFEPKSPDVLHERGTLLYRSKDYEAAVNDLQECVAVDASNKLAYNYLGPALLATGYHTEGIDAHYKAVEIDPDFKEGWTQLAQTFSELGKTDKALECLQKALLIDDKYVNAYRLLGSLRQGLGDHRGSVKELTSGLQIDSDNMECKYLRGSCRHALGEYADAVKDYEGVLDMEVDSIEKCVLQYLAFYQRVIALYTASRANYPFSCFDIDQDLHPLLKEAWCKRVRPSSEIFPYCCQPPVKESLRSGRVRGQDFVISRAKRSLLEAADQIGVRMQYNCQGFPRNRRQHRMAGLAALEIAQKVLNTWKAMRDPLAAQEKPSGVKSGKRARRRDSVGVISHNRGGVCSSSNRGGVCSSSSSNGDGFCGCYEDKSTSGRLILNWHDVYSIAVKWRQISEPCDPVVWVDKLSEKEFKAGFGSHTPMVLGQARVVRYYPNFPRAFAILKDMIISKRCVYDASNGPVLLSKLQLQAIEAAESCNQMYEVIGEDFWVVTPCHSVASGGKVLDGTRLTLQKMGENGFDFSIRTPGTPPRWADFDHELSAAWENLCDTFCWEASGSTDAKLLGKVQNCILKLTYYWYNFMPLARGTAAVGYITLLGLFLAVGMEITASIPEGVQVDWEAILSPNVSLFTEAISKWLYPSIKLTNAWQSLPDVSSTFPTTGSVVAALSSYDI</sequence>
<dbReference type="PROSITE" id="PS50005">
    <property type="entry name" value="TPR"/>
    <property type="match status" value="6"/>
</dbReference>
<dbReference type="EMBL" id="JABFUD020000018">
    <property type="protein sequence ID" value="KAI5065864.1"/>
    <property type="molecule type" value="Genomic_DNA"/>
</dbReference>